<proteinExistence type="predicted"/>
<gene>
    <name evidence="1" type="ORF">T11_5454</name>
</gene>
<dbReference type="EMBL" id="JYDP01009427">
    <property type="protein sequence ID" value="KRY62667.1"/>
    <property type="molecule type" value="Genomic_DNA"/>
</dbReference>
<accession>A0A0V1DMR5</accession>
<organism evidence="1 2">
    <name type="scientific">Trichinella zimbabwensis</name>
    <dbReference type="NCBI Taxonomy" id="268475"/>
    <lineage>
        <taxon>Eukaryota</taxon>
        <taxon>Metazoa</taxon>
        <taxon>Ecdysozoa</taxon>
        <taxon>Nematoda</taxon>
        <taxon>Enoplea</taxon>
        <taxon>Dorylaimia</taxon>
        <taxon>Trichinellida</taxon>
        <taxon>Trichinellidae</taxon>
        <taxon>Trichinella</taxon>
    </lineage>
</organism>
<keyword evidence="2" id="KW-1185">Reference proteome</keyword>
<evidence type="ECO:0000313" key="2">
    <source>
        <dbReference type="Proteomes" id="UP000055024"/>
    </source>
</evidence>
<dbReference type="Proteomes" id="UP000055024">
    <property type="component" value="Unassembled WGS sequence"/>
</dbReference>
<name>A0A0V1DMR5_9BILA</name>
<evidence type="ECO:0000313" key="1">
    <source>
        <dbReference type="EMBL" id="KRY62667.1"/>
    </source>
</evidence>
<dbReference type="AlphaFoldDB" id="A0A0V1DMR5"/>
<sequence>MNICILGIYCHNVMHFISLNNFIKPRWVWY</sequence>
<protein>
    <submittedName>
        <fullName evidence="1">Uncharacterized protein</fullName>
    </submittedName>
</protein>
<reference evidence="1 2" key="1">
    <citation type="submission" date="2015-01" db="EMBL/GenBank/DDBJ databases">
        <title>Evolution of Trichinella species and genotypes.</title>
        <authorList>
            <person name="Korhonen P.K."/>
            <person name="Edoardo P."/>
            <person name="Giuseppe L.R."/>
            <person name="Gasser R.B."/>
        </authorList>
    </citation>
    <scope>NUCLEOTIDE SEQUENCE [LARGE SCALE GENOMIC DNA]</scope>
    <source>
        <strain evidence="1">ISS1029</strain>
    </source>
</reference>
<comment type="caution">
    <text evidence="1">The sequence shown here is derived from an EMBL/GenBank/DDBJ whole genome shotgun (WGS) entry which is preliminary data.</text>
</comment>